<dbReference type="Proteomes" id="UP000451565">
    <property type="component" value="Unassembled WGS sequence"/>
</dbReference>
<gene>
    <name evidence="1" type="ORF">GEV47_09780</name>
</gene>
<dbReference type="EMBL" id="WINI01000004">
    <property type="protein sequence ID" value="MQR00971.1"/>
    <property type="molecule type" value="Genomic_DNA"/>
</dbReference>
<keyword evidence="2" id="KW-1185">Reference proteome</keyword>
<dbReference type="RefSeq" id="WP_153234576.1">
    <property type="nucleotide sequence ID" value="NZ_WINI01000004.1"/>
</dbReference>
<sequence>MSISIFSGATTSNKVDESVSFDPNRLFDALLTKLHLKNDATLSCLLGVVPSQERRRSMGLCGVKSRTWDADKC</sequence>
<accession>A0A843YUH0</accession>
<protein>
    <submittedName>
        <fullName evidence="1">Uncharacterized protein</fullName>
    </submittedName>
</protein>
<comment type="caution">
    <text evidence="1">The sequence shown here is derived from an EMBL/GenBank/DDBJ whole genome shotgun (WGS) entry which is preliminary data.</text>
</comment>
<proteinExistence type="predicted"/>
<organism evidence="1 2">
    <name type="scientific">Glaciimonas soli</name>
    <dbReference type="NCBI Taxonomy" id="2590999"/>
    <lineage>
        <taxon>Bacteria</taxon>
        <taxon>Pseudomonadati</taxon>
        <taxon>Pseudomonadota</taxon>
        <taxon>Betaproteobacteria</taxon>
        <taxon>Burkholderiales</taxon>
        <taxon>Oxalobacteraceae</taxon>
        <taxon>Glaciimonas</taxon>
    </lineage>
</organism>
<evidence type="ECO:0000313" key="1">
    <source>
        <dbReference type="EMBL" id="MQR00971.1"/>
    </source>
</evidence>
<reference evidence="1 2" key="1">
    <citation type="submission" date="2019-10" db="EMBL/GenBank/DDBJ databases">
        <title>Glaciimonas soli sp. nov., a psychrophilic bacterium isolated from the forest soil of a high elevation mountain in Taiwan.</title>
        <authorList>
            <person name="Wang L.-T."/>
            <person name="Shieh W.Y."/>
        </authorList>
    </citation>
    <scope>NUCLEOTIDE SEQUENCE [LARGE SCALE GENOMIC DNA]</scope>
    <source>
        <strain evidence="1 2">GS1</strain>
    </source>
</reference>
<evidence type="ECO:0000313" key="2">
    <source>
        <dbReference type="Proteomes" id="UP000451565"/>
    </source>
</evidence>
<dbReference type="AlphaFoldDB" id="A0A843YUH0"/>
<name>A0A843YUH0_9BURK</name>